<organism evidence="8 9">
    <name type="scientific">Marinirhabdus gelatinilytica</name>
    <dbReference type="NCBI Taxonomy" id="1703343"/>
    <lineage>
        <taxon>Bacteria</taxon>
        <taxon>Pseudomonadati</taxon>
        <taxon>Bacteroidota</taxon>
        <taxon>Flavobacteriia</taxon>
        <taxon>Flavobacteriales</taxon>
        <taxon>Flavobacteriaceae</taxon>
    </lineage>
</organism>
<evidence type="ECO:0000256" key="1">
    <source>
        <dbReference type="ARBA" id="ARBA00022605"/>
    </source>
</evidence>
<dbReference type="Proteomes" id="UP000255317">
    <property type="component" value="Unassembled WGS sequence"/>
</dbReference>
<keyword evidence="7" id="KW-0479">Metal-binding</keyword>
<evidence type="ECO:0000256" key="7">
    <source>
        <dbReference type="HAMAP-Rule" id="MF_00109"/>
    </source>
</evidence>
<keyword evidence="6 7" id="KW-0057">Aromatic amino acid biosynthesis</keyword>
<comment type="subcellular location">
    <subcellularLocation>
        <location evidence="7">Cytoplasm</location>
    </subcellularLocation>
</comment>
<dbReference type="InterPro" id="IPR000623">
    <property type="entry name" value="Shikimate_kinase/TSH1"/>
</dbReference>
<evidence type="ECO:0000256" key="3">
    <source>
        <dbReference type="ARBA" id="ARBA00022741"/>
    </source>
</evidence>
<comment type="subunit">
    <text evidence="7">Monomer.</text>
</comment>
<dbReference type="AlphaFoldDB" id="A0A370Q915"/>
<dbReference type="GO" id="GO:0004765">
    <property type="term" value="F:shikimate kinase activity"/>
    <property type="evidence" value="ECO:0007669"/>
    <property type="project" value="UniProtKB-UniRule"/>
</dbReference>
<dbReference type="Pfam" id="PF01202">
    <property type="entry name" value="SKI"/>
    <property type="match status" value="1"/>
</dbReference>
<evidence type="ECO:0000256" key="2">
    <source>
        <dbReference type="ARBA" id="ARBA00022679"/>
    </source>
</evidence>
<comment type="caution">
    <text evidence="7">Lacks conserved residue(s) required for the propagation of feature annotation.</text>
</comment>
<keyword evidence="7" id="KW-0460">Magnesium</keyword>
<dbReference type="PANTHER" id="PTHR21087">
    <property type="entry name" value="SHIKIMATE KINASE"/>
    <property type="match status" value="1"/>
</dbReference>
<keyword evidence="7" id="KW-0963">Cytoplasm</keyword>
<feature type="binding site" evidence="7">
    <location>
        <position position="126"/>
    </location>
    <ligand>
        <name>ATP</name>
        <dbReference type="ChEBI" id="CHEBI:30616"/>
    </ligand>
</feature>
<evidence type="ECO:0000313" key="8">
    <source>
        <dbReference type="EMBL" id="RDK84846.1"/>
    </source>
</evidence>
<proteinExistence type="inferred from homology"/>
<dbReference type="InterPro" id="IPR027417">
    <property type="entry name" value="P-loop_NTPase"/>
</dbReference>
<comment type="function">
    <text evidence="7">Catalyzes the specific phosphorylation of the 3-hydroxyl group of shikimic acid using ATP as a cosubstrate.</text>
</comment>
<dbReference type="PANTHER" id="PTHR21087:SF16">
    <property type="entry name" value="SHIKIMATE KINASE 1, CHLOROPLASTIC"/>
    <property type="match status" value="1"/>
</dbReference>
<keyword evidence="5 7" id="KW-0067">ATP-binding</keyword>
<feature type="binding site" evidence="7">
    <location>
        <position position="20"/>
    </location>
    <ligand>
        <name>Mg(2+)</name>
        <dbReference type="ChEBI" id="CHEBI:18420"/>
    </ligand>
</feature>
<dbReference type="EMBL" id="QRAO01000004">
    <property type="protein sequence ID" value="RDK84846.1"/>
    <property type="molecule type" value="Genomic_DNA"/>
</dbReference>
<sequence length="178" mass="20370">MNNFTIVKLLLLGYMGSGKTAVGERLAEVLDIPFYDLDLEIEKGGQKSVPEIFSEKGEIYFRKREVEVLQELLKSDERFVLSLGGGTPCYGNVMQIINKRAGVTSIFLKASVETLTHRLFPAKQHRPLIAHLQTEEELNDFIRKHLFERNFYYHQAALTVHADTTVREIISEIVARLF</sequence>
<evidence type="ECO:0000313" key="9">
    <source>
        <dbReference type="Proteomes" id="UP000255317"/>
    </source>
</evidence>
<comment type="cofactor">
    <cofactor evidence="7">
        <name>Mg(2+)</name>
        <dbReference type="ChEBI" id="CHEBI:18420"/>
    </cofactor>
    <text evidence="7">Binds 1 Mg(2+) ion per subunit.</text>
</comment>
<evidence type="ECO:0000256" key="4">
    <source>
        <dbReference type="ARBA" id="ARBA00022777"/>
    </source>
</evidence>
<feature type="binding site" evidence="7">
    <location>
        <position position="85"/>
    </location>
    <ligand>
        <name>substrate</name>
    </ligand>
</feature>
<accession>A0A370Q915</accession>
<comment type="pathway">
    <text evidence="7">Metabolic intermediate biosynthesis; chorismate biosynthesis; chorismate from D-erythrose 4-phosphate and phosphoenolpyruvate: step 5/7.</text>
</comment>
<dbReference type="PRINTS" id="PR01100">
    <property type="entry name" value="SHIKIMTKNASE"/>
</dbReference>
<name>A0A370Q915_9FLAO</name>
<dbReference type="SUPFAM" id="SSF52540">
    <property type="entry name" value="P-loop containing nucleoside triphosphate hydrolases"/>
    <property type="match status" value="1"/>
</dbReference>
<dbReference type="GO" id="GO:0000287">
    <property type="term" value="F:magnesium ion binding"/>
    <property type="evidence" value="ECO:0007669"/>
    <property type="project" value="UniProtKB-UniRule"/>
</dbReference>
<keyword evidence="4 7" id="KW-0418">Kinase</keyword>
<comment type="caution">
    <text evidence="8">The sequence shown here is derived from an EMBL/GenBank/DDBJ whole genome shotgun (WGS) entry which is preliminary data.</text>
</comment>
<reference evidence="8 9" key="1">
    <citation type="submission" date="2018-07" db="EMBL/GenBank/DDBJ databases">
        <title>Genomic Encyclopedia of Type Strains, Phase IV (KMG-IV): sequencing the most valuable type-strain genomes for metagenomic binning, comparative biology and taxonomic classification.</title>
        <authorList>
            <person name="Goeker M."/>
        </authorList>
    </citation>
    <scope>NUCLEOTIDE SEQUENCE [LARGE SCALE GENOMIC DNA]</scope>
    <source>
        <strain evidence="8 9">DSM 101478</strain>
    </source>
</reference>
<dbReference type="GO" id="GO:0009073">
    <property type="term" value="P:aromatic amino acid family biosynthetic process"/>
    <property type="evidence" value="ECO:0007669"/>
    <property type="project" value="UniProtKB-KW"/>
</dbReference>
<dbReference type="EC" id="2.7.1.71" evidence="7"/>
<evidence type="ECO:0000256" key="5">
    <source>
        <dbReference type="ARBA" id="ARBA00022840"/>
    </source>
</evidence>
<keyword evidence="9" id="KW-1185">Reference proteome</keyword>
<dbReference type="Gene3D" id="3.40.50.300">
    <property type="entry name" value="P-loop containing nucleotide triphosphate hydrolases"/>
    <property type="match status" value="1"/>
</dbReference>
<keyword evidence="2 7" id="KW-0808">Transferase</keyword>
<keyword evidence="1 7" id="KW-0028">Amino-acid biosynthesis</keyword>
<feature type="binding site" evidence="7">
    <location>
        <position position="149"/>
    </location>
    <ligand>
        <name>substrate</name>
    </ligand>
</feature>
<feature type="binding site" evidence="7">
    <location>
        <position position="38"/>
    </location>
    <ligand>
        <name>substrate</name>
    </ligand>
</feature>
<feature type="binding site" evidence="7">
    <location>
        <position position="62"/>
    </location>
    <ligand>
        <name>substrate</name>
    </ligand>
</feature>
<feature type="binding site" evidence="7">
    <location>
        <begin position="16"/>
        <end position="21"/>
    </location>
    <ligand>
        <name>ATP</name>
        <dbReference type="ChEBI" id="CHEBI:30616"/>
    </ligand>
</feature>
<protein>
    <recommendedName>
        <fullName evidence="7">Shikimate kinase</fullName>
        <shortName evidence="7">SK</shortName>
        <ecNumber evidence="7">2.7.1.71</ecNumber>
    </recommendedName>
</protein>
<keyword evidence="3 7" id="KW-0547">Nucleotide-binding</keyword>
<comment type="similarity">
    <text evidence="7">Belongs to the shikimate kinase family.</text>
</comment>
<evidence type="ECO:0000256" key="6">
    <source>
        <dbReference type="ARBA" id="ARBA00023141"/>
    </source>
</evidence>
<gene>
    <name evidence="7" type="primary">aroK</name>
    <name evidence="8" type="ORF">C8D94_104221</name>
</gene>
<dbReference type="InterPro" id="IPR031322">
    <property type="entry name" value="Shikimate/glucono_kinase"/>
</dbReference>
<comment type="catalytic activity">
    <reaction evidence="7">
        <text>shikimate + ATP = 3-phosphoshikimate + ADP + H(+)</text>
        <dbReference type="Rhea" id="RHEA:13121"/>
        <dbReference type="ChEBI" id="CHEBI:15378"/>
        <dbReference type="ChEBI" id="CHEBI:30616"/>
        <dbReference type="ChEBI" id="CHEBI:36208"/>
        <dbReference type="ChEBI" id="CHEBI:145989"/>
        <dbReference type="ChEBI" id="CHEBI:456216"/>
        <dbReference type="EC" id="2.7.1.71"/>
    </reaction>
</comment>
<dbReference type="GO" id="GO:0009423">
    <property type="term" value="P:chorismate biosynthetic process"/>
    <property type="evidence" value="ECO:0007669"/>
    <property type="project" value="UniProtKB-UniRule"/>
</dbReference>
<dbReference type="GO" id="GO:0005524">
    <property type="term" value="F:ATP binding"/>
    <property type="evidence" value="ECO:0007669"/>
    <property type="project" value="UniProtKB-UniRule"/>
</dbReference>
<dbReference type="HAMAP" id="MF_00109">
    <property type="entry name" value="Shikimate_kinase"/>
    <property type="match status" value="1"/>
</dbReference>
<dbReference type="CDD" id="cd00464">
    <property type="entry name" value="SK"/>
    <property type="match status" value="1"/>
</dbReference>
<dbReference type="GO" id="GO:0008652">
    <property type="term" value="P:amino acid biosynthetic process"/>
    <property type="evidence" value="ECO:0007669"/>
    <property type="project" value="UniProtKB-KW"/>
</dbReference>
<dbReference type="UniPathway" id="UPA00053">
    <property type="reaction ID" value="UER00088"/>
</dbReference>
<dbReference type="GO" id="GO:0005829">
    <property type="term" value="C:cytosol"/>
    <property type="evidence" value="ECO:0007669"/>
    <property type="project" value="TreeGrafter"/>
</dbReference>